<gene>
    <name evidence="1" type="ORF">EDD57_1538</name>
</gene>
<proteinExistence type="predicted"/>
<dbReference type="SUPFAM" id="SSF88697">
    <property type="entry name" value="PUA domain-like"/>
    <property type="match status" value="1"/>
</dbReference>
<dbReference type="InterPro" id="IPR015947">
    <property type="entry name" value="PUA-like_sf"/>
</dbReference>
<protein>
    <submittedName>
        <fullName evidence="1">Putative transcriptional regulator</fullName>
    </submittedName>
</protein>
<evidence type="ECO:0000313" key="1">
    <source>
        <dbReference type="EMBL" id="TCP62572.1"/>
    </source>
</evidence>
<dbReference type="Proteomes" id="UP000294746">
    <property type="component" value="Unassembled WGS sequence"/>
</dbReference>
<accession>A0A4R2RFZ0</accession>
<reference evidence="1 2" key="1">
    <citation type="submission" date="2019-03" db="EMBL/GenBank/DDBJ databases">
        <title>Genomic Encyclopedia of Type Strains, Phase IV (KMG-IV): sequencing the most valuable type-strain genomes for metagenomic binning, comparative biology and taxonomic classification.</title>
        <authorList>
            <person name="Goeker M."/>
        </authorList>
    </citation>
    <scope>NUCLEOTIDE SEQUENCE [LARGE SCALE GENOMIC DNA]</scope>
    <source>
        <strain evidence="1 2">DSM 46831</strain>
    </source>
</reference>
<name>A0A4R2RFZ0_9BACL</name>
<keyword evidence="2" id="KW-1185">Reference proteome</keyword>
<dbReference type="AlphaFoldDB" id="A0A4R2RFZ0"/>
<comment type="caution">
    <text evidence="1">The sequence shown here is derived from an EMBL/GenBank/DDBJ whole genome shotgun (WGS) entry which is preliminary data.</text>
</comment>
<dbReference type="EMBL" id="SLXV01000053">
    <property type="protein sequence ID" value="TCP62572.1"/>
    <property type="molecule type" value="Genomic_DNA"/>
</dbReference>
<evidence type="ECO:0000313" key="2">
    <source>
        <dbReference type="Proteomes" id="UP000294746"/>
    </source>
</evidence>
<sequence>MELKGPFILLSLDKLYFEEIKNGVKKYEFRKKYLNAPSIAFIYCPSPDQKIRGMIQFDTPIIGSPEKIASISQESTGEGDLTAEYLKGKKQGYAIPIMEWEEIKPLTLHEIRFLFPNFVPPQSYYRLDHKPDLLEFLLKRHLKAEL</sequence>
<organism evidence="1 2">
    <name type="scientific">Baia soyae</name>
    <dbReference type="NCBI Taxonomy" id="1544746"/>
    <lineage>
        <taxon>Bacteria</taxon>
        <taxon>Bacillati</taxon>
        <taxon>Bacillota</taxon>
        <taxon>Bacilli</taxon>
        <taxon>Bacillales</taxon>
        <taxon>Thermoactinomycetaceae</taxon>
        <taxon>Baia</taxon>
    </lineage>
</organism>